<feature type="compositionally biased region" description="Basic residues" evidence="1">
    <location>
        <begin position="232"/>
        <end position="241"/>
    </location>
</feature>
<feature type="compositionally biased region" description="Basic residues" evidence="1">
    <location>
        <begin position="273"/>
        <end position="288"/>
    </location>
</feature>
<sequence>MAPARERERREAEPQRADEETPEERERPRSFPRRARARRERRVEKTPLSVRPESPARGRHACRGCASSPPPAPPEERTTVQGRTARSLKARVSAKNRWRRREKERDGRQSRRGQTRRRRRRENGRGEKTPLSVRPESPARGRHACRGCASSPPPAPPEERTTVQGRTARSLKARVSAKNRWRRREKERDGRQSRRGQTRRRRRRENGRGGAVRRQVELVASDGATAAAARSFPRRARARRERRVEKTPLSVRPESPARGRHACRGCASSPPPHPRKSGRRYRGGRRVV</sequence>
<organism evidence="2">
    <name type="scientific">Human betaherpesvirus 6A</name>
    <dbReference type="NCBI Taxonomy" id="32603"/>
    <lineage>
        <taxon>Viruses</taxon>
        <taxon>Duplodnaviria</taxon>
        <taxon>Heunggongvirae</taxon>
        <taxon>Peploviricota</taxon>
        <taxon>Herviviricetes</taxon>
        <taxon>Herpesvirales</taxon>
        <taxon>Orthoherpesviridae</taxon>
        <taxon>Betaherpesvirinae</taxon>
        <taxon>Roseolovirus</taxon>
        <taxon>Roseolovirus humanbeta6a</taxon>
    </lineage>
</organism>
<feature type="compositionally biased region" description="Basic and acidic residues" evidence="1">
    <location>
        <begin position="1"/>
        <end position="29"/>
    </location>
</feature>
<evidence type="ECO:0000313" key="2">
    <source>
        <dbReference type="EMBL" id="AVI07559.1"/>
    </source>
</evidence>
<name>A0A2L2Q940_9BETA</name>
<feature type="compositionally biased region" description="Basic residues" evidence="1">
    <location>
        <begin position="169"/>
        <end position="183"/>
    </location>
</feature>
<protein>
    <submittedName>
        <fullName evidence="2">Uncharacterized protein</fullName>
    </submittedName>
</protein>
<reference evidence="2" key="1">
    <citation type="journal article" date="2018" name="J. Virol.">
        <title>Copy number heterogeneity, large origin tandem repeats, and interspecies recombination in HHV-6A and HHV-6B reference strains.</title>
        <authorList>
            <person name="Greninger A.L."/>
            <person name="Roychoudhury P."/>
            <person name="Makhsous N."/>
            <person name="Hanson D."/>
            <person name="Chase J."/>
            <person name="Krueger G."/>
            <person name="Xie H."/>
            <person name="Huang M.-L."/>
            <person name="Saunders L."/>
            <person name="Ablashi D."/>
            <person name="Koelle D.M."/>
            <person name="Cook L."/>
            <person name="Jerome K.R."/>
        </authorList>
    </citation>
    <scope>NUCLEOTIDE SEQUENCE</scope>
    <source>
        <strain evidence="2">CO1</strain>
    </source>
</reference>
<proteinExistence type="predicted"/>
<dbReference type="EMBL" id="MF994815">
    <property type="protein sequence ID" value="AVI07559.1"/>
    <property type="molecule type" value="Genomic_DNA"/>
</dbReference>
<feature type="region of interest" description="Disordered" evidence="1">
    <location>
        <begin position="1"/>
        <end position="288"/>
    </location>
</feature>
<feature type="compositionally biased region" description="Basic residues" evidence="1">
    <location>
        <begin position="110"/>
        <end position="122"/>
    </location>
</feature>
<accession>A0A2L2Q940</accession>
<evidence type="ECO:0000256" key="1">
    <source>
        <dbReference type="SAM" id="MobiDB-lite"/>
    </source>
</evidence>
<feature type="compositionally biased region" description="Basic residues" evidence="1">
    <location>
        <begin position="86"/>
        <end position="100"/>
    </location>
</feature>
<feature type="compositionally biased region" description="Basic residues" evidence="1">
    <location>
        <begin position="30"/>
        <end position="40"/>
    </location>
</feature>
<feature type="compositionally biased region" description="Basic residues" evidence="1">
    <location>
        <begin position="193"/>
        <end position="205"/>
    </location>
</feature>